<dbReference type="RefSeq" id="WP_149831992.1">
    <property type="nucleotide sequence ID" value="NZ_VUNZ01000001.1"/>
</dbReference>
<dbReference type="OrthoDB" id="9810290at2"/>
<dbReference type="SMART" id="SM01252">
    <property type="entry name" value="KilA-N"/>
    <property type="match status" value="1"/>
</dbReference>
<dbReference type="SUPFAM" id="SSF54616">
    <property type="entry name" value="DNA-binding domain of Mlu1-box binding protein MBP1"/>
    <property type="match status" value="1"/>
</dbReference>
<dbReference type="EMBL" id="VUNZ01000001">
    <property type="protein sequence ID" value="KAA2223028.1"/>
    <property type="molecule type" value="Genomic_DNA"/>
</dbReference>
<sequence length="218" mass="25388">MKTNQILTRPMGGFNVSQRTVDGMFNATELLKQWNDHSCQKREIKKFFENDSTKQFLNALIKEENLKGENSAYLKSRGKYSGGTWMHPLLFIDFAMWLNPAFKVKVLKFVYDQLIKYRNEAGDTYKDLSNAVAKLVPKEKIAVSMKEVATGINFCVFGSHERNIRNKKAEESLMIELVETQKKLTMLINEEFLNSYEEVINYLRKSRKNKAKRLVLQN</sequence>
<protein>
    <submittedName>
        <fullName evidence="2">KilA-N domain-containing protein</fullName>
    </submittedName>
</protein>
<dbReference type="InterPro" id="IPR036887">
    <property type="entry name" value="HTH_APSES_sf"/>
</dbReference>
<organism evidence="2 3">
    <name type="scientific">Chryseobacterium sediminis</name>
    <dbReference type="NCBI Taxonomy" id="1679494"/>
    <lineage>
        <taxon>Bacteria</taxon>
        <taxon>Pseudomonadati</taxon>
        <taxon>Bacteroidota</taxon>
        <taxon>Flavobacteriia</taxon>
        <taxon>Flavobacteriales</taxon>
        <taxon>Weeksellaceae</taxon>
        <taxon>Chryseobacterium group</taxon>
        <taxon>Chryseobacterium</taxon>
    </lineage>
</organism>
<evidence type="ECO:0000313" key="3">
    <source>
        <dbReference type="Proteomes" id="UP000323082"/>
    </source>
</evidence>
<dbReference type="Pfam" id="PF04383">
    <property type="entry name" value="KilA-N"/>
    <property type="match status" value="1"/>
</dbReference>
<gene>
    <name evidence="2" type="ORF">FW780_02150</name>
</gene>
<reference evidence="2 3" key="1">
    <citation type="journal article" date="2015" name="Int. J. Syst. Evol. Microbiol.">
        <title>Chryseobacterium sediminis sp. nov., isolated from a river sediment.</title>
        <authorList>
            <person name="Kampfer P."/>
            <person name="Busse H.J."/>
            <person name="McInroy J.A."/>
            <person name="Glaeser S.P."/>
        </authorList>
    </citation>
    <scope>NUCLEOTIDE SEQUENCE [LARGE SCALE GENOMIC DNA]</scope>
    <source>
        <strain evidence="2 3">IMT-174</strain>
    </source>
</reference>
<accession>A0A5B2U9M7</accession>
<feature type="domain" description="KilA-N" evidence="1">
    <location>
        <begin position="5"/>
        <end position="113"/>
    </location>
</feature>
<dbReference type="InterPro" id="IPR017880">
    <property type="entry name" value="KilA_N"/>
</dbReference>
<dbReference type="InterPro" id="IPR018004">
    <property type="entry name" value="KilA/APSES_HTH"/>
</dbReference>
<dbReference type="Proteomes" id="UP000323082">
    <property type="component" value="Unassembled WGS sequence"/>
</dbReference>
<dbReference type="GO" id="GO:0003677">
    <property type="term" value="F:DNA binding"/>
    <property type="evidence" value="ECO:0007669"/>
    <property type="project" value="InterPro"/>
</dbReference>
<dbReference type="PROSITE" id="PS51301">
    <property type="entry name" value="KILA_N"/>
    <property type="match status" value="1"/>
</dbReference>
<evidence type="ECO:0000259" key="1">
    <source>
        <dbReference type="PROSITE" id="PS51301"/>
    </source>
</evidence>
<name>A0A5B2U9M7_9FLAO</name>
<evidence type="ECO:0000313" key="2">
    <source>
        <dbReference type="EMBL" id="KAA2223028.1"/>
    </source>
</evidence>
<comment type="caution">
    <text evidence="2">The sequence shown here is derived from an EMBL/GenBank/DDBJ whole genome shotgun (WGS) entry which is preliminary data.</text>
</comment>
<proteinExistence type="predicted"/>
<dbReference type="AlphaFoldDB" id="A0A5B2U9M7"/>